<reference evidence="2" key="1">
    <citation type="journal article" date="2022" name="bioRxiv">
        <title>Sequencing and chromosome-scale assembly of the giantPleurodeles waltlgenome.</title>
        <authorList>
            <person name="Brown T."/>
            <person name="Elewa A."/>
            <person name="Iarovenko S."/>
            <person name="Subramanian E."/>
            <person name="Araus A.J."/>
            <person name="Petzold A."/>
            <person name="Susuki M."/>
            <person name="Suzuki K.-i.T."/>
            <person name="Hayashi T."/>
            <person name="Toyoda A."/>
            <person name="Oliveira C."/>
            <person name="Osipova E."/>
            <person name="Leigh N.D."/>
            <person name="Simon A."/>
            <person name="Yun M.H."/>
        </authorList>
    </citation>
    <scope>NUCLEOTIDE SEQUENCE</scope>
    <source>
        <strain evidence="2">20211129_DDA</strain>
        <tissue evidence="2">Liver</tissue>
    </source>
</reference>
<dbReference type="Proteomes" id="UP001066276">
    <property type="component" value="Chromosome 3_2"/>
</dbReference>
<sequence length="144" mass="15901">MQRSIISQLQCEVIHWQTLCSLNTTVLAAIIPSSIMAGYEEDSGEGTYYDDSVGPFEQDLVYALDAGARHTVNLALAHAVQPIKHHLLGFAEQQGRTQNSASRSYEELPFSQDPSGSNSDANPHLEDFEQMARSLAKDHDYFSA</sequence>
<dbReference type="EMBL" id="JANPWB010000006">
    <property type="protein sequence ID" value="KAJ1177952.1"/>
    <property type="molecule type" value="Genomic_DNA"/>
</dbReference>
<organism evidence="2 3">
    <name type="scientific">Pleurodeles waltl</name>
    <name type="common">Iberian ribbed newt</name>
    <dbReference type="NCBI Taxonomy" id="8319"/>
    <lineage>
        <taxon>Eukaryota</taxon>
        <taxon>Metazoa</taxon>
        <taxon>Chordata</taxon>
        <taxon>Craniata</taxon>
        <taxon>Vertebrata</taxon>
        <taxon>Euteleostomi</taxon>
        <taxon>Amphibia</taxon>
        <taxon>Batrachia</taxon>
        <taxon>Caudata</taxon>
        <taxon>Salamandroidea</taxon>
        <taxon>Salamandridae</taxon>
        <taxon>Pleurodelinae</taxon>
        <taxon>Pleurodeles</taxon>
    </lineage>
</organism>
<keyword evidence="3" id="KW-1185">Reference proteome</keyword>
<accession>A0AAV7TMZ9</accession>
<evidence type="ECO:0000256" key="1">
    <source>
        <dbReference type="SAM" id="MobiDB-lite"/>
    </source>
</evidence>
<feature type="compositionally biased region" description="Polar residues" evidence="1">
    <location>
        <begin position="112"/>
        <end position="121"/>
    </location>
</feature>
<protein>
    <submittedName>
        <fullName evidence="2">Uncharacterized protein</fullName>
    </submittedName>
</protein>
<gene>
    <name evidence="2" type="ORF">NDU88_003203</name>
</gene>
<feature type="region of interest" description="Disordered" evidence="1">
    <location>
        <begin position="91"/>
        <end position="130"/>
    </location>
</feature>
<feature type="compositionally biased region" description="Polar residues" evidence="1">
    <location>
        <begin position="94"/>
        <end position="103"/>
    </location>
</feature>
<proteinExistence type="predicted"/>
<evidence type="ECO:0000313" key="3">
    <source>
        <dbReference type="Proteomes" id="UP001066276"/>
    </source>
</evidence>
<comment type="caution">
    <text evidence="2">The sequence shown here is derived from an EMBL/GenBank/DDBJ whole genome shotgun (WGS) entry which is preliminary data.</text>
</comment>
<name>A0AAV7TMZ9_PLEWA</name>
<dbReference type="AlphaFoldDB" id="A0AAV7TMZ9"/>
<evidence type="ECO:0000313" key="2">
    <source>
        <dbReference type="EMBL" id="KAJ1177952.1"/>
    </source>
</evidence>